<feature type="transmembrane region" description="Helical" evidence="2">
    <location>
        <begin position="197"/>
        <end position="219"/>
    </location>
</feature>
<sequence length="559" mass="58460">MSRTTISEHGDARPENGGQDVEDTSDTSDIGGSGGSGDTGGSGDADRTVSGAAAEAGAQEGLRRALTWIALVVAAGAGALLSVGAFLGVYVRPTSDDWCALWKARDLGVLGITSDFYRTQNGRLTNAFLTGVLYSDGMRGPKLLPAFLILALGAGLFLLAREVLRALRLPLPVVVTATAVLMLEALLFLAGTRSYQVLLWAPATLSHTLPSIIGVWGALSGVWASRSHRPWARSVAVGSAVLLGTAVGTLSEPFVAMSGLIVAAAGVLCLPRLRIAHDRFASTWCAAWCLGLLIGSVVLFTSPGARWRRAQQPKRPLSLSEIGATFQDWSRVWETIGGQWAYAGVLAAGVLLGLAVALKTPGPARRRAPEAAPESAVGATSATAPRTPRPARGTVLVIAVLPVPLIALGSLVAVYGLRSGYGAGGWTYARTWTSFLVPFLIALCGYGVWFGHRIGRRLGLRSALAALAAGLAGVVAVAGTAALVPATRTLTTTTVARSLAWDRQDARIRAEAAAGRTEVTYRPLHIGSLAEPFFTTAYARDWAAQCAAEYYGVERLSRP</sequence>
<dbReference type="HOGENOM" id="CLU_487381_0_0_11"/>
<feature type="transmembrane region" description="Helical" evidence="2">
    <location>
        <begin position="340"/>
        <end position="358"/>
    </location>
</feature>
<feature type="transmembrane region" description="Helical" evidence="2">
    <location>
        <begin position="254"/>
        <end position="273"/>
    </location>
</feature>
<keyword evidence="2" id="KW-0812">Transmembrane</keyword>
<feature type="transmembrane region" description="Helical" evidence="2">
    <location>
        <begin position="429"/>
        <end position="451"/>
    </location>
</feature>
<dbReference type="Proteomes" id="UP000031774">
    <property type="component" value="Chromosome"/>
</dbReference>
<feature type="transmembrane region" description="Helical" evidence="2">
    <location>
        <begin position="280"/>
        <end position="300"/>
    </location>
</feature>
<evidence type="ECO:0000256" key="2">
    <source>
        <dbReference type="SAM" id="Phobius"/>
    </source>
</evidence>
<gene>
    <name evidence="3" type="ORF">SVTN_12820</name>
</gene>
<feature type="transmembrane region" description="Helical" evidence="2">
    <location>
        <begin position="463"/>
        <end position="484"/>
    </location>
</feature>
<feature type="transmembrane region" description="Helical" evidence="2">
    <location>
        <begin position="395"/>
        <end position="417"/>
    </location>
</feature>
<feature type="transmembrane region" description="Helical" evidence="2">
    <location>
        <begin position="171"/>
        <end position="191"/>
    </location>
</feature>
<reference evidence="3 4" key="1">
    <citation type="submission" date="2014-12" db="EMBL/GenBank/DDBJ databases">
        <title>Complete genome sequence of Streptomyces vietnamensis strain GIMV4.0001, a genetic manipulable producer of the benzoisochromanequinone antibiotic granaticin.</title>
        <authorList>
            <person name="Deng M.R."/>
            <person name="Guo J."/>
            <person name="Ma L.Y."/>
            <person name="Feng G.D."/>
            <person name="Mo C.Y."/>
            <person name="Zhu H.H."/>
        </authorList>
    </citation>
    <scope>NUCLEOTIDE SEQUENCE [LARGE SCALE GENOMIC DNA]</scope>
    <source>
        <strain evidence="4">GIMV4.0001</strain>
    </source>
</reference>
<feature type="compositionally biased region" description="Gly residues" evidence="1">
    <location>
        <begin position="31"/>
        <end position="43"/>
    </location>
</feature>
<evidence type="ECO:0000313" key="4">
    <source>
        <dbReference type="Proteomes" id="UP000031774"/>
    </source>
</evidence>
<feature type="region of interest" description="Disordered" evidence="1">
    <location>
        <begin position="1"/>
        <end position="52"/>
    </location>
</feature>
<evidence type="ECO:0000256" key="1">
    <source>
        <dbReference type="SAM" id="MobiDB-lite"/>
    </source>
</evidence>
<dbReference type="InterPro" id="IPR045691">
    <property type="entry name" value="DUF6056"/>
</dbReference>
<dbReference type="EMBL" id="CP010407">
    <property type="protein sequence ID" value="AJF65171.1"/>
    <property type="molecule type" value="Genomic_DNA"/>
</dbReference>
<keyword evidence="2" id="KW-1133">Transmembrane helix</keyword>
<feature type="transmembrane region" description="Helical" evidence="2">
    <location>
        <begin position="143"/>
        <end position="159"/>
    </location>
</feature>
<feature type="transmembrane region" description="Helical" evidence="2">
    <location>
        <begin position="231"/>
        <end position="248"/>
    </location>
</feature>
<feature type="transmembrane region" description="Helical" evidence="2">
    <location>
        <begin position="68"/>
        <end position="91"/>
    </location>
</feature>
<protein>
    <submittedName>
        <fullName evidence="3">Integral membrane protein</fullName>
    </submittedName>
</protein>
<dbReference type="Pfam" id="PF19528">
    <property type="entry name" value="DUF6056"/>
    <property type="match status" value="1"/>
</dbReference>
<proteinExistence type="predicted"/>
<dbReference type="KEGG" id="svt:SVTN_12820"/>
<feature type="region of interest" description="Disordered" evidence="1">
    <location>
        <begin position="364"/>
        <end position="387"/>
    </location>
</feature>
<dbReference type="RefSeq" id="WP_041129211.1">
    <property type="nucleotide sequence ID" value="NZ_CP010407.1"/>
</dbReference>
<dbReference type="STRING" id="362257.SVTN_12820"/>
<name>A0A0B5HXP0_9ACTN</name>
<accession>A0A0B5HXP0</accession>
<dbReference type="AlphaFoldDB" id="A0A0B5HXP0"/>
<keyword evidence="4" id="KW-1185">Reference proteome</keyword>
<keyword evidence="2" id="KW-0472">Membrane</keyword>
<evidence type="ECO:0000313" key="3">
    <source>
        <dbReference type="EMBL" id="AJF65171.1"/>
    </source>
</evidence>
<organism evidence="3 4">
    <name type="scientific">Streptomyces vietnamensis</name>
    <dbReference type="NCBI Taxonomy" id="362257"/>
    <lineage>
        <taxon>Bacteria</taxon>
        <taxon>Bacillati</taxon>
        <taxon>Actinomycetota</taxon>
        <taxon>Actinomycetes</taxon>
        <taxon>Kitasatosporales</taxon>
        <taxon>Streptomycetaceae</taxon>
        <taxon>Streptomyces</taxon>
    </lineage>
</organism>
<feature type="compositionally biased region" description="Basic and acidic residues" evidence="1">
    <location>
        <begin position="1"/>
        <end position="14"/>
    </location>
</feature>